<dbReference type="KEGG" id="pyr:P186_1895"/>
<dbReference type="EMBL" id="CP003098">
    <property type="protein sequence ID" value="AET33297.1"/>
    <property type="molecule type" value="Genomic_DNA"/>
</dbReference>
<reference evidence="2 3" key="1">
    <citation type="journal article" date="2012" name="J. Bacteriol.">
        <title>Complete genome sequence of strain 1860, a crenarchaeon of the genus pyrobaculum able to grow with various electron acceptors.</title>
        <authorList>
            <person name="Mardanov A.V."/>
            <person name="Gumerov V.M."/>
            <person name="Slobodkina G.B."/>
            <person name="Beletsky A.V."/>
            <person name="Bonch-Osmolovskaya E.A."/>
            <person name="Ravin N.V."/>
            <person name="Skryabin K.G."/>
        </authorList>
    </citation>
    <scope>NUCLEOTIDE SEQUENCE [LARGE SCALE GENOMIC DNA]</scope>
    <source>
        <strain evidence="2 3">1860</strain>
    </source>
</reference>
<dbReference type="HOGENOM" id="CLU_031538_0_0_2"/>
<dbReference type="STRING" id="1104324.P186_1895"/>
<feature type="region of interest" description="Disordered" evidence="1">
    <location>
        <begin position="508"/>
        <end position="534"/>
    </location>
</feature>
<dbReference type="AlphaFoldDB" id="G7VHK6"/>
<gene>
    <name evidence="2" type="ORF">P186_1895</name>
</gene>
<dbReference type="Gene3D" id="3.50.30.10">
    <property type="entry name" value="Phosphohistidine domain"/>
    <property type="match status" value="1"/>
</dbReference>
<accession>G7VHK6</accession>
<dbReference type="Proteomes" id="UP000005867">
    <property type="component" value="Chromosome"/>
</dbReference>
<proteinExistence type="predicted"/>
<dbReference type="eggNOG" id="arCOG01114">
    <property type="taxonomic scope" value="Archaea"/>
</dbReference>
<protein>
    <submittedName>
        <fullName evidence="2">PEP-utilizing enzyme, mobile region</fullName>
    </submittedName>
</protein>
<feature type="compositionally biased region" description="Basic residues" evidence="1">
    <location>
        <begin position="525"/>
        <end position="534"/>
    </location>
</feature>
<evidence type="ECO:0000313" key="2">
    <source>
        <dbReference type="EMBL" id="AET33297.1"/>
    </source>
</evidence>
<evidence type="ECO:0000313" key="3">
    <source>
        <dbReference type="Proteomes" id="UP000005867"/>
    </source>
</evidence>
<evidence type="ECO:0000256" key="1">
    <source>
        <dbReference type="SAM" id="MobiDB-lite"/>
    </source>
</evidence>
<dbReference type="BioCyc" id="PSP1104324:GJSN-1853-MONOMER"/>
<sequence>MYPERQSRIPGGGFWYRDVVHFGEEPLYPLDAYFTVSMMDLAQSYYYGRFFSMPTSSGRDTALVEGRPFRTSYPPRPLDISEFERRARRYLEHWDEIYEEWKRDVLAVVEEMRSLDLSLPEGVDGGGRPPAPFRVVEGWFRLYLLWLRLWFRHYELLMLGYMVYQLFYKFVKTFFPDAPDHHIAAMLAAEELDTLRPERELEDLAKLARELGIADRIASFATAGEMEEAFSKSGDPRERLWLERWNAVKYPWFYVSTGTGFLHWERRWVDDLDIPFSYLKSLLKESGGAPRRVDGLKLAEGYSQYLPEELRGAFRMYLEAARRAYRFIEEHSFYVEHLGFTVGYMKIREFGSLLARLGVLDSGDDIWLLTWGEVFEALLDGLTGWCNLQGPAASGRFRQRVAERRRLMEDMRRTRPPDYIGEAPEKVSDPNLAMLHGVARRSDGVLRGVPASPGRARGPVVVVRSPADLEKVRDGAVLVGLDVIPHVAPGAEAVRGYCHRKRRLPLPRGYIGKRGREAGGGGDPRRHRGFERRG</sequence>
<name>G7VHK6_9CREN</name>
<organism evidence="2 3">
    <name type="scientific">Pyrobaculum ferrireducens</name>
    <dbReference type="NCBI Taxonomy" id="1104324"/>
    <lineage>
        <taxon>Archaea</taxon>
        <taxon>Thermoproteota</taxon>
        <taxon>Thermoprotei</taxon>
        <taxon>Thermoproteales</taxon>
        <taxon>Thermoproteaceae</taxon>
        <taxon>Pyrobaculum</taxon>
    </lineage>
</organism>
<keyword evidence="3" id="KW-1185">Reference proteome</keyword>